<keyword evidence="1" id="KW-1133">Transmembrane helix</keyword>
<accession>A0A564SMF6</accession>
<reference evidence="2 3" key="1">
    <citation type="submission" date="2019-07" db="EMBL/GenBank/DDBJ databases">
        <authorList>
            <person name="Hibberd C M."/>
            <person name="Gehrig L. J."/>
            <person name="Chang H.-W."/>
            <person name="Venkatesh S."/>
        </authorList>
    </citation>
    <scope>NUCLEOTIDE SEQUENCE [LARGE SCALE GENOMIC DNA]</scope>
    <source>
        <strain evidence="2">Streptococcus_constellatus_SS_Bg39</strain>
    </source>
</reference>
<evidence type="ECO:0000313" key="3">
    <source>
        <dbReference type="Proteomes" id="UP000385544"/>
    </source>
</evidence>
<keyword evidence="1" id="KW-0472">Membrane</keyword>
<dbReference type="OrthoDB" id="4826010at2"/>
<evidence type="ECO:0000256" key="1">
    <source>
        <dbReference type="SAM" id="Phobius"/>
    </source>
</evidence>
<dbReference type="AlphaFoldDB" id="A0A564SMF6"/>
<dbReference type="RefSeq" id="WP_144208293.1">
    <property type="nucleotide sequence ID" value="NZ_CABHMZ010000007.1"/>
</dbReference>
<dbReference type="Proteomes" id="UP000385544">
    <property type="component" value="Unassembled WGS sequence"/>
</dbReference>
<gene>
    <name evidence="2" type="ORF">SCSS39_00686</name>
</gene>
<feature type="transmembrane region" description="Helical" evidence="1">
    <location>
        <begin position="84"/>
        <end position="102"/>
    </location>
</feature>
<organism evidence="2 3">
    <name type="scientific">Streptococcus constellatus</name>
    <dbReference type="NCBI Taxonomy" id="76860"/>
    <lineage>
        <taxon>Bacteria</taxon>
        <taxon>Bacillati</taxon>
        <taxon>Bacillota</taxon>
        <taxon>Bacilli</taxon>
        <taxon>Lactobacillales</taxon>
        <taxon>Streptococcaceae</taxon>
        <taxon>Streptococcus</taxon>
        <taxon>Streptococcus anginosus group</taxon>
    </lineage>
</organism>
<protein>
    <submittedName>
        <fullName evidence="2">Uncharacterized protein</fullName>
    </submittedName>
</protein>
<dbReference type="EMBL" id="CABHMZ010000007">
    <property type="protein sequence ID" value="VUW96336.1"/>
    <property type="molecule type" value="Genomic_DNA"/>
</dbReference>
<keyword evidence="1" id="KW-0812">Transmembrane</keyword>
<feature type="transmembrane region" description="Helical" evidence="1">
    <location>
        <begin position="12"/>
        <end position="31"/>
    </location>
</feature>
<feature type="transmembrane region" description="Helical" evidence="1">
    <location>
        <begin position="114"/>
        <end position="134"/>
    </location>
</feature>
<sequence length="178" mass="21223">MPKRSIEQELSYLFSGELTSVFLFCIVYLIYIKPETRFAPSSAIIYFPFFILNLILIQGALYWLNCLKKIQKKQDLETRIVAPIYKFLKVLDYMLMFAYIPIWLMTFRENNTNAMIGIGLWLFAFLELVNYFHYRLSYYTKNRLGLQVIKPLRLLITGKATKPQIAKEIILYNKKYRK</sequence>
<proteinExistence type="predicted"/>
<feature type="transmembrane region" description="Helical" evidence="1">
    <location>
        <begin position="43"/>
        <end position="64"/>
    </location>
</feature>
<evidence type="ECO:0000313" key="2">
    <source>
        <dbReference type="EMBL" id="VUW96336.1"/>
    </source>
</evidence>
<name>A0A564SMF6_STRCV</name>